<protein>
    <submittedName>
        <fullName evidence="2">Atypical dual specificity phosphatase</fullName>
    </submittedName>
</protein>
<dbReference type="InterPro" id="IPR027417">
    <property type="entry name" value="P-loop_NTPase"/>
</dbReference>
<dbReference type="FunFam" id="3.90.190.10:FF:000157">
    <property type="entry name" value="Protein-tyrosine phosphatase"/>
    <property type="match status" value="1"/>
</dbReference>
<sequence>MTLIGPGGAGKSSLLQAVAGELDAGMSVSGAALLDGLPCHTAPRGVGWYRQHTGIEAGVRRPHGDAERRAWSANRLRALRTFVEAPRSLYVLDEPTAGMTEDDALEARAWLKPLSERSFVLMATHDRRDCLALGGMSAIFDAGAVVEAGRSDRLFAQPRTEAGRHYVETGHLAGFGSRSREQSVDGIWWVVPGVLCGMSRPGLVAPAELQFRQLADAGVRHLVTLEEEVPALARSCSSFGIVHHHFHISDMDAPDFEQALAFCRLAEEAVARNEGIAFHCRGGLGRTGTAIATVLLWYGETAASAITRVRGAQAYAIQSQTQTHFLHQFADRLSDGHLSAVLSHS</sequence>
<dbReference type="STRING" id="137658.SAMN05216186_101223"/>
<dbReference type="SMART" id="SM00382">
    <property type="entry name" value="AAA"/>
    <property type="match status" value="1"/>
</dbReference>
<dbReference type="Pfam" id="PF22785">
    <property type="entry name" value="Tc-R-P"/>
    <property type="match status" value="1"/>
</dbReference>
<evidence type="ECO:0000259" key="1">
    <source>
        <dbReference type="PROSITE" id="PS50056"/>
    </source>
</evidence>
<gene>
    <name evidence="2" type="ORF">SAMN05216186_101223</name>
</gene>
<dbReference type="EMBL" id="FNFD01000001">
    <property type="protein sequence ID" value="SDJ35118.1"/>
    <property type="molecule type" value="Genomic_DNA"/>
</dbReference>
<dbReference type="SUPFAM" id="SSF52540">
    <property type="entry name" value="P-loop containing nucleoside triphosphate hydrolases"/>
    <property type="match status" value="1"/>
</dbReference>
<keyword evidence="3" id="KW-1185">Reference proteome</keyword>
<dbReference type="InterPro" id="IPR003593">
    <property type="entry name" value="AAA+_ATPase"/>
</dbReference>
<dbReference type="PANTHER" id="PTHR23339">
    <property type="entry name" value="TYROSINE SPECIFIC PROTEIN PHOSPHATASE AND DUAL SPECIFICITY PROTEIN PHOSPHATASE"/>
    <property type="match status" value="1"/>
</dbReference>
<dbReference type="InterPro" id="IPR003595">
    <property type="entry name" value="Tyr_Pase_cat"/>
</dbReference>
<dbReference type="PROSITE" id="PS00383">
    <property type="entry name" value="TYR_PHOSPHATASE_1"/>
    <property type="match status" value="1"/>
</dbReference>
<dbReference type="SUPFAM" id="SSF52799">
    <property type="entry name" value="(Phosphotyrosine protein) phosphatases II"/>
    <property type="match status" value="1"/>
</dbReference>
<dbReference type="SMART" id="SM00404">
    <property type="entry name" value="PTPc_motif"/>
    <property type="match status" value="1"/>
</dbReference>
<accession>A0A1G8T0T3</accession>
<dbReference type="Gene3D" id="3.40.50.300">
    <property type="entry name" value="P-loop containing nucleotide triphosphate hydrolases"/>
    <property type="match status" value="2"/>
</dbReference>
<evidence type="ECO:0000313" key="3">
    <source>
        <dbReference type="Proteomes" id="UP000198706"/>
    </source>
</evidence>
<dbReference type="InterPro" id="IPR029021">
    <property type="entry name" value="Prot-tyrosine_phosphatase-like"/>
</dbReference>
<dbReference type="Gene3D" id="3.90.190.10">
    <property type="entry name" value="Protein tyrosine phosphatase superfamily"/>
    <property type="match status" value="1"/>
</dbReference>
<evidence type="ECO:0000313" key="2">
    <source>
        <dbReference type="EMBL" id="SDJ35118.1"/>
    </source>
</evidence>
<dbReference type="PROSITE" id="PS50056">
    <property type="entry name" value="TYR_PHOSPHATASE_2"/>
    <property type="match status" value="1"/>
</dbReference>
<name>A0A1G8T0T3_9PSED</name>
<feature type="domain" description="Tyrosine specific protein phosphatases" evidence="1">
    <location>
        <begin position="257"/>
        <end position="324"/>
    </location>
</feature>
<dbReference type="RefSeq" id="WP_084333042.1">
    <property type="nucleotide sequence ID" value="NZ_FNFD01000001.1"/>
</dbReference>
<proteinExistence type="predicted"/>
<dbReference type="Proteomes" id="UP000198706">
    <property type="component" value="Unassembled WGS sequence"/>
</dbReference>
<dbReference type="AlphaFoldDB" id="A0A1G8T0T3"/>
<organism evidence="2 3">
    <name type="scientific">Pseudomonas indica</name>
    <dbReference type="NCBI Taxonomy" id="137658"/>
    <lineage>
        <taxon>Bacteria</taxon>
        <taxon>Pseudomonadati</taxon>
        <taxon>Pseudomonadota</taxon>
        <taxon>Gammaproteobacteria</taxon>
        <taxon>Pseudomonadales</taxon>
        <taxon>Pseudomonadaceae</taxon>
        <taxon>Pseudomonas</taxon>
    </lineage>
</organism>
<dbReference type="InterPro" id="IPR000387">
    <property type="entry name" value="Tyr_Pase_dom"/>
</dbReference>
<dbReference type="CDD" id="cd00267">
    <property type="entry name" value="ABC_ATPase"/>
    <property type="match status" value="1"/>
</dbReference>
<dbReference type="InterPro" id="IPR050561">
    <property type="entry name" value="PTP"/>
</dbReference>
<dbReference type="InterPro" id="IPR016130">
    <property type="entry name" value="Tyr_Pase_AS"/>
</dbReference>
<reference evidence="2 3" key="1">
    <citation type="submission" date="2016-10" db="EMBL/GenBank/DDBJ databases">
        <authorList>
            <person name="de Groot N.N."/>
        </authorList>
    </citation>
    <scope>NUCLEOTIDE SEQUENCE [LARGE SCALE GENOMIC DNA]</scope>
    <source>
        <strain evidence="2 3">JCM 21544</strain>
    </source>
</reference>